<comment type="caution">
    <text evidence="2">The sequence shown here is derived from an EMBL/GenBank/DDBJ whole genome shotgun (WGS) entry which is preliminary data.</text>
</comment>
<gene>
    <name evidence="2" type="ORF">ERS514591_02131</name>
</gene>
<name>A0AB33TYU3_NEIME</name>
<evidence type="ECO:0000313" key="3">
    <source>
        <dbReference type="Proteomes" id="UP000072443"/>
    </source>
</evidence>
<feature type="transmembrane region" description="Helical" evidence="1">
    <location>
        <begin position="6"/>
        <end position="28"/>
    </location>
</feature>
<keyword evidence="1" id="KW-0472">Membrane</keyword>
<dbReference type="EMBL" id="FEVP01000057">
    <property type="protein sequence ID" value="CWQ20459.1"/>
    <property type="molecule type" value="Genomic_DNA"/>
</dbReference>
<dbReference type="AlphaFoldDB" id="A0AB33TYU3"/>
<accession>A0AB33TYU3</accession>
<proteinExistence type="predicted"/>
<evidence type="ECO:0000256" key="1">
    <source>
        <dbReference type="SAM" id="Phobius"/>
    </source>
</evidence>
<sequence length="105" mass="11158">MQYAPAYAAFFPGVVAALVFGKIGVYLAEGCADGGFFGFAVRVLQFGLQQGSGFLIPFVTLGIAEFVGNGRYGLGGVSAELLRYFPLQVDLFGDRVFVEAVFQTA</sequence>
<organism evidence="2 3">
    <name type="scientific">Neisseria meningitidis</name>
    <dbReference type="NCBI Taxonomy" id="487"/>
    <lineage>
        <taxon>Bacteria</taxon>
        <taxon>Pseudomonadati</taxon>
        <taxon>Pseudomonadota</taxon>
        <taxon>Betaproteobacteria</taxon>
        <taxon>Neisseriales</taxon>
        <taxon>Neisseriaceae</taxon>
        <taxon>Neisseria</taxon>
    </lineage>
</organism>
<dbReference type="Proteomes" id="UP000072443">
    <property type="component" value="Unassembled WGS sequence"/>
</dbReference>
<keyword evidence="1" id="KW-0812">Transmembrane</keyword>
<evidence type="ECO:0000313" key="2">
    <source>
        <dbReference type="EMBL" id="CWQ20459.1"/>
    </source>
</evidence>
<keyword evidence="1" id="KW-1133">Transmembrane helix</keyword>
<reference evidence="2 3" key="1">
    <citation type="submission" date="2016-02" db="EMBL/GenBank/DDBJ databases">
        <authorList>
            <consortium name="Pathogen Informatics"/>
        </authorList>
    </citation>
    <scope>NUCLEOTIDE SEQUENCE [LARGE SCALE GENOMIC DNA]</scope>
    <source>
        <strain evidence="2 3">2842STDY5881269</strain>
    </source>
</reference>
<protein>
    <submittedName>
        <fullName evidence="2">Uncharacterized protein</fullName>
    </submittedName>
</protein>